<protein>
    <submittedName>
        <fullName evidence="2">Polymorphic toxin-type HINT domain-containing protein</fullName>
    </submittedName>
</protein>
<dbReference type="AlphaFoldDB" id="A0AAW9Q948"/>
<accession>A0AAW9Q948</accession>
<dbReference type="Proteomes" id="UP001333818">
    <property type="component" value="Unassembled WGS sequence"/>
</dbReference>
<dbReference type="SMART" id="SM00306">
    <property type="entry name" value="HintN"/>
    <property type="match status" value="1"/>
</dbReference>
<evidence type="ECO:0000313" key="2">
    <source>
        <dbReference type="EMBL" id="MEE3719723.1"/>
    </source>
</evidence>
<reference evidence="2" key="1">
    <citation type="submission" date="2024-01" db="EMBL/GenBank/DDBJ databases">
        <title>Bank of Algae and Cyanobacteria of the Azores (BACA) strain genomes.</title>
        <authorList>
            <person name="Luz R."/>
            <person name="Cordeiro R."/>
            <person name="Fonseca A."/>
            <person name="Goncalves V."/>
        </authorList>
    </citation>
    <scope>NUCLEOTIDE SEQUENCE</scope>
    <source>
        <strain evidence="2">BACA0141</strain>
    </source>
</reference>
<dbReference type="CDD" id="cd00081">
    <property type="entry name" value="Hint"/>
    <property type="match status" value="1"/>
</dbReference>
<dbReference type="GO" id="GO:0016539">
    <property type="term" value="P:intein-mediated protein splicing"/>
    <property type="evidence" value="ECO:0007669"/>
    <property type="project" value="InterPro"/>
</dbReference>
<evidence type="ECO:0000259" key="1">
    <source>
        <dbReference type="SMART" id="SM00306"/>
    </source>
</evidence>
<dbReference type="EMBL" id="JAZBJZ010000163">
    <property type="protein sequence ID" value="MEE3719723.1"/>
    <property type="molecule type" value="Genomic_DNA"/>
</dbReference>
<sequence>MFGDWGTGFASGVSGGILTDIHEASSGQKVEPKYSVLFNAGNITGIGVSFLVGMRAATWASTSIGSLKWIGVSIGAVETGISVYGAGKATKNLNDSYQENGKFEIEDAWNLLAYIPFAGSLLGVRQFISGSRAVKGSTESVNGVMAAKNTVTKTGNCFVAGTEILTIEGEKNIEDIQVGDWVIADDPTTPGEIESKQVLETFVRHTTALVDIYIDGEVISTTGEHPFWTPDLGWVEAKGLHVGSLLQTEDGRIIDVDGVDKREGDFTVYNFKVEGFHTYFVSDLGILVHNNCDSSSGLVKVVEEDPTNAGRSFARYDPITQQEMFSARLEEGGHLQMAWIETGTVRQVADNIREIQRFTGQKITKIYGNASDGILGAIEAGNFNSQLYEKTLARRLGGAWQVETIPRQGQGSGWNIIATRIGD</sequence>
<name>A0AAW9Q948_9CYAN</name>
<dbReference type="PROSITE" id="PS50818">
    <property type="entry name" value="INTEIN_C_TER"/>
    <property type="match status" value="1"/>
</dbReference>
<dbReference type="InterPro" id="IPR003587">
    <property type="entry name" value="Hint_dom_N"/>
</dbReference>
<dbReference type="Pfam" id="PF07591">
    <property type="entry name" value="PT-HINT"/>
    <property type="match status" value="1"/>
</dbReference>
<keyword evidence="3" id="KW-1185">Reference proteome</keyword>
<dbReference type="InterPro" id="IPR036844">
    <property type="entry name" value="Hint_dom_sf"/>
</dbReference>
<dbReference type="Gene3D" id="2.170.16.10">
    <property type="entry name" value="Hedgehog/Intein (Hint) domain"/>
    <property type="match status" value="1"/>
</dbReference>
<dbReference type="SUPFAM" id="SSF51294">
    <property type="entry name" value="Hedgehog/intein (Hint) domain"/>
    <property type="match status" value="1"/>
</dbReference>
<proteinExistence type="predicted"/>
<dbReference type="PROSITE" id="PS50817">
    <property type="entry name" value="INTEIN_N_TER"/>
    <property type="match status" value="1"/>
</dbReference>
<organism evidence="2 3">
    <name type="scientific">Tumidithrix elongata BACA0141</name>
    <dbReference type="NCBI Taxonomy" id="2716417"/>
    <lineage>
        <taxon>Bacteria</taxon>
        <taxon>Bacillati</taxon>
        <taxon>Cyanobacteriota</taxon>
        <taxon>Cyanophyceae</taxon>
        <taxon>Pseudanabaenales</taxon>
        <taxon>Pseudanabaenaceae</taxon>
        <taxon>Tumidithrix</taxon>
        <taxon>Tumidithrix elongata</taxon>
    </lineage>
</organism>
<evidence type="ECO:0000313" key="3">
    <source>
        <dbReference type="Proteomes" id="UP001333818"/>
    </source>
</evidence>
<comment type="caution">
    <text evidence="2">The sequence shown here is derived from an EMBL/GenBank/DDBJ whole genome shotgun (WGS) entry which is preliminary data.</text>
</comment>
<gene>
    <name evidence="2" type="ORF">V2H45_23560</name>
</gene>
<feature type="domain" description="Hint" evidence="1">
    <location>
        <begin position="155"/>
        <end position="250"/>
    </location>
</feature>
<dbReference type="InterPro" id="IPR006141">
    <property type="entry name" value="Intein_N"/>
</dbReference>
<dbReference type="InterPro" id="IPR030934">
    <property type="entry name" value="Intein_C"/>
</dbReference>